<accession>A0ABY5DVA1</accession>
<name>A0ABY5DVA1_9ACTN</name>
<evidence type="ECO:0000313" key="1">
    <source>
        <dbReference type="EMBL" id="UTI64987.1"/>
    </source>
</evidence>
<dbReference type="Pfam" id="PF26062">
    <property type="entry name" value="DUF8022"/>
    <property type="match status" value="1"/>
</dbReference>
<organism evidence="1 2">
    <name type="scientific">Paraconexibacter antarcticus</name>
    <dbReference type="NCBI Taxonomy" id="2949664"/>
    <lineage>
        <taxon>Bacteria</taxon>
        <taxon>Bacillati</taxon>
        <taxon>Actinomycetota</taxon>
        <taxon>Thermoleophilia</taxon>
        <taxon>Solirubrobacterales</taxon>
        <taxon>Paraconexibacteraceae</taxon>
        <taxon>Paraconexibacter</taxon>
    </lineage>
</organism>
<protein>
    <recommendedName>
        <fullName evidence="3">Acyl-CoA carboxylase epsilon subunit-like protein</fullName>
    </recommendedName>
</protein>
<dbReference type="RefSeq" id="WP_254571679.1">
    <property type="nucleotide sequence ID" value="NZ_CP098502.1"/>
</dbReference>
<proteinExistence type="predicted"/>
<evidence type="ECO:0000313" key="2">
    <source>
        <dbReference type="Proteomes" id="UP001056035"/>
    </source>
</evidence>
<gene>
    <name evidence="1" type="ORF">NBH00_01980</name>
</gene>
<dbReference type="Proteomes" id="UP001056035">
    <property type="component" value="Chromosome"/>
</dbReference>
<dbReference type="InterPro" id="IPR058335">
    <property type="entry name" value="PccX"/>
</dbReference>
<evidence type="ECO:0008006" key="3">
    <source>
        <dbReference type="Google" id="ProtNLM"/>
    </source>
</evidence>
<keyword evidence="2" id="KW-1185">Reference proteome</keyword>
<reference evidence="1 2" key="1">
    <citation type="submission" date="2022-06" db="EMBL/GenBank/DDBJ databases">
        <title>Paraconexibacter antarcticus.</title>
        <authorList>
            <person name="Kim C.S."/>
        </authorList>
    </citation>
    <scope>NUCLEOTIDE SEQUENCE [LARGE SCALE GENOMIC DNA]</scope>
    <source>
        <strain evidence="1 2">02-257</strain>
    </source>
</reference>
<dbReference type="EMBL" id="CP098502">
    <property type="protein sequence ID" value="UTI64987.1"/>
    <property type="molecule type" value="Genomic_DNA"/>
</dbReference>
<sequence length="74" mass="8123">MPNRRPQLEMVVSTAATDAEAAAVLAAVEQFLRETMPAAAPAEERQDPWLRAALLEQTGREPDGPTEWGDAHPW</sequence>